<feature type="region of interest" description="Disordered" evidence="1">
    <location>
        <begin position="112"/>
        <end position="136"/>
    </location>
</feature>
<evidence type="ECO:0000313" key="2">
    <source>
        <dbReference type="EMBL" id="ANS31758.1"/>
    </source>
</evidence>
<evidence type="ECO:0000313" key="3">
    <source>
        <dbReference type="Proteomes" id="UP000186108"/>
    </source>
</evidence>
<sequence length="136" mass="13991">MALSHGGSCFGNTTPFVYQQLSQTVRSEHETVTPRARQHPGAGTPPGTSPAVQSGVKNNSIPIMNHATIAAIGRNAHTNGTANCRAGRHGTVINPHVTTTTAGPAQLTQYEAGDGGSGPNEVNERCGYTRGCGTSP</sequence>
<feature type="compositionally biased region" description="Low complexity" evidence="1">
    <location>
        <begin position="40"/>
        <end position="51"/>
    </location>
</feature>
<feature type="region of interest" description="Disordered" evidence="1">
    <location>
        <begin position="24"/>
        <end position="57"/>
    </location>
</feature>
<dbReference type="AlphaFoldDB" id="A0A1B1KGQ1"/>
<dbReference type="EMBL" id="CP009112">
    <property type="protein sequence ID" value="ANS31758.1"/>
    <property type="molecule type" value="Genomic_DNA"/>
</dbReference>
<organism evidence="2 3">
    <name type="scientific">Rhodococcus opacus</name>
    <name type="common">Nocardia opaca</name>
    <dbReference type="NCBI Taxonomy" id="37919"/>
    <lineage>
        <taxon>Bacteria</taxon>
        <taxon>Bacillati</taxon>
        <taxon>Actinomycetota</taxon>
        <taxon>Actinomycetes</taxon>
        <taxon>Mycobacteriales</taxon>
        <taxon>Nocardiaceae</taxon>
        <taxon>Rhodococcus</taxon>
    </lineage>
</organism>
<reference evidence="2 3" key="1">
    <citation type="submission" date="2014-07" db="EMBL/GenBank/DDBJ databases">
        <authorList>
            <person name="Zhang J.E."/>
            <person name="Yang H."/>
            <person name="Guo J."/>
            <person name="Deng Z."/>
            <person name="Luo H."/>
            <person name="Luo M."/>
            <person name="Zhao B."/>
        </authorList>
    </citation>
    <scope>NUCLEOTIDE SEQUENCE [LARGE SCALE GENOMIC DNA]</scope>
    <source>
        <strain evidence="2 3">1CP</strain>
        <plasmid evidence="3">Plasmid pr1cp1</plasmid>
    </source>
</reference>
<evidence type="ECO:0000256" key="1">
    <source>
        <dbReference type="SAM" id="MobiDB-lite"/>
    </source>
</evidence>
<accession>A0A1B1KGQ1</accession>
<name>A0A1B1KGQ1_RHOOP</name>
<geneLocation type="plasmid" evidence="3">
    <name>pr1cp1</name>
</geneLocation>
<proteinExistence type="predicted"/>
<protein>
    <submittedName>
        <fullName evidence="2">Uncharacterized protein</fullName>
    </submittedName>
</protein>
<gene>
    <name evidence="2" type="ORF">R1CP_35760</name>
</gene>
<dbReference type="Proteomes" id="UP000186108">
    <property type="component" value="Plasmid pR1CP1"/>
</dbReference>
<keyword evidence="2" id="KW-0614">Plasmid</keyword>